<feature type="transmembrane region" description="Helical" evidence="5">
    <location>
        <begin position="235"/>
        <end position="260"/>
    </location>
</feature>
<evidence type="ECO:0000313" key="7">
    <source>
        <dbReference type="Proteomes" id="UP000540656"/>
    </source>
</evidence>
<reference evidence="6 7" key="1">
    <citation type="submission" date="2020-07" db="EMBL/GenBank/DDBJ databases">
        <title>Sequencing the genomes of 1000 actinobacteria strains.</title>
        <authorList>
            <person name="Klenk H.-P."/>
        </authorList>
    </citation>
    <scope>NUCLEOTIDE SEQUENCE [LARGE SCALE GENOMIC DNA]</scope>
    <source>
        <strain evidence="6 7">DSM 23819</strain>
    </source>
</reference>
<comment type="caution">
    <text evidence="6">The sequence shown here is derived from an EMBL/GenBank/DDBJ whole genome shotgun (WGS) entry which is preliminary data.</text>
</comment>
<dbReference type="InterPro" id="IPR044878">
    <property type="entry name" value="UbiA_sf"/>
</dbReference>
<keyword evidence="4 5" id="KW-0472">Membrane</keyword>
<evidence type="ECO:0000256" key="3">
    <source>
        <dbReference type="ARBA" id="ARBA00022989"/>
    </source>
</evidence>
<protein>
    <submittedName>
        <fullName evidence="6">4-hydroxybenzoate polyprenyltransferase</fullName>
    </submittedName>
</protein>
<feature type="transmembrane region" description="Helical" evidence="5">
    <location>
        <begin position="190"/>
        <end position="208"/>
    </location>
</feature>
<sequence length="261" mass="27493">MPAKKYKPVRQVRGDNPRLLDDAPFDIGRSLPIALWRAAHLRHGVLVTLALAVGAALAGRSGREIALVAVTVLVGQVLLGWHNDLVDAKRDRLHGRTNKPVAEGYLDRSTLTFAIACGVLLVIPLSIANGLAAGIAHLAILAVAMITNAGLLRRTRFSFVPWALTFGAFPTFLSWGGWGRDDAGDPPTVAITITAALIGIGVHLIRSLPGLVDDNKDGSSSLPLKIALKTGAPKLMLISIVWLVVSGALLIVAALTSGLAR</sequence>
<keyword evidence="7" id="KW-1185">Reference proteome</keyword>
<feature type="transmembrane region" description="Helical" evidence="5">
    <location>
        <begin position="159"/>
        <end position="178"/>
    </location>
</feature>
<evidence type="ECO:0000313" key="6">
    <source>
        <dbReference type="EMBL" id="NYG59962.1"/>
    </source>
</evidence>
<feature type="transmembrane region" description="Helical" evidence="5">
    <location>
        <begin position="105"/>
        <end position="125"/>
    </location>
</feature>
<feature type="transmembrane region" description="Helical" evidence="5">
    <location>
        <begin position="131"/>
        <end position="152"/>
    </location>
</feature>
<evidence type="ECO:0000256" key="1">
    <source>
        <dbReference type="ARBA" id="ARBA00004141"/>
    </source>
</evidence>
<dbReference type="InterPro" id="IPR000537">
    <property type="entry name" value="UbiA_prenyltransferase"/>
</dbReference>
<keyword evidence="3 5" id="KW-1133">Transmembrane helix</keyword>
<dbReference type="EMBL" id="JACCAA010000001">
    <property type="protein sequence ID" value="NYG59962.1"/>
    <property type="molecule type" value="Genomic_DNA"/>
</dbReference>
<dbReference type="Pfam" id="PF01040">
    <property type="entry name" value="UbiA"/>
    <property type="match status" value="1"/>
</dbReference>
<comment type="subcellular location">
    <subcellularLocation>
        <location evidence="1">Membrane</location>
        <topology evidence="1">Multi-pass membrane protein</topology>
    </subcellularLocation>
</comment>
<feature type="transmembrane region" description="Helical" evidence="5">
    <location>
        <begin position="39"/>
        <end position="59"/>
    </location>
</feature>
<keyword evidence="2 5" id="KW-0812">Transmembrane</keyword>
<organism evidence="6 7">
    <name type="scientific">Nocardioides daedukensis</name>
    <dbReference type="NCBI Taxonomy" id="634462"/>
    <lineage>
        <taxon>Bacteria</taxon>
        <taxon>Bacillati</taxon>
        <taxon>Actinomycetota</taxon>
        <taxon>Actinomycetes</taxon>
        <taxon>Propionibacteriales</taxon>
        <taxon>Nocardioidaceae</taxon>
        <taxon>Nocardioides</taxon>
    </lineage>
</organism>
<proteinExistence type="predicted"/>
<evidence type="ECO:0000256" key="5">
    <source>
        <dbReference type="SAM" id="Phobius"/>
    </source>
</evidence>
<accession>A0A7Y9S0C8</accession>
<dbReference type="RefSeq" id="WP_179502957.1">
    <property type="nucleotide sequence ID" value="NZ_JACCAA010000001.1"/>
</dbReference>
<feature type="transmembrane region" description="Helical" evidence="5">
    <location>
        <begin position="65"/>
        <end position="84"/>
    </location>
</feature>
<dbReference type="GO" id="GO:0016020">
    <property type="term" value="C:membrane"/>
    <property type="evidence" value="ECO:0007669"/>
    <property type="project" value="UniProtKB-SubCell"/>
</dbReference>
<evidence type="ECO:0000256" key="4">
    <source>
        <dbReference type="ARBA" id="ARBA00023136"/>
    </source>
</evidence>
<gene>
    <name evidence="6" type="ORF">BJ980_002885</name>
</gene>
<evidence type="ECO:0000256" key="2">
    <source>
        <dbReference type="ARBA" id="ARBA00022692"/>
    </source>
</evidence>
<keyword evidence="6" id="KW-0808">Transferase</keyword>
<name>A0A7Y9S0C8_9ACTN</name>
<dbReference type="GO" id="GO:0016765">
    <property type="term" value="F:transferase activity, transferring alkyl or aryl (other than methyl) groups"/>
    <property type="evidence" value="ECO:0007669"/>
    <property type="project" value="InterPro"/>
</dbReference>
<dbReference type="Proteomes" id="UP000540656">
    <property type="component" value="Unassembled WGS sequence"/>
</dbReference>
<dbReference type="Gene3D" id="1.10.357.140">
    <property type="entry name" value="UbiA prenyltransferase"/>
    <property type="match status" value="1"/>
</dbReference>
<dbReference type="AlphaFoldDB" id="A0A7Y9S0C8"/>